<dbReference type="InterPro" id="IPR024476">
    <property type="entry name" value="DUF3861"/>
</dbReference>
<protein>
    <submittedName>
        <fullName evidence="1">DUF3861 family protein</fullName>
    </submittedName>
</protein>
<dbReference type="EMBL" id="RSEJ01000045">
    <property type="protein sequence ID" value="NBI56076.1"/>
    <property type="molecule type" value="Genomic_DNA"/>
</dbReference>
<keyword evidence="2" id="KW-1185">Reference proteome</keyword>
<dbReference type="InterPro" id="IPR038194">
    <property type="entry name" value="DUF3861_sf"/>
</dbReference>
<proteinExistence type="predicted"/>
<sequence length="28" mass="3586">MMMQHRKHPLFIDFMPHFRTFMLNLKHT</sequence>
<dbReference type="Proteomes" id="UP000738517">
    <property type="component" value="Unassembled WGS sequence"/>
</dbReference>
<gene>
    <name evidence="1" type="ORF">EIZ48_26570</name>
</gene>
<organism evidence="1 2">
    <name type="scientific">Photobacterium alginatilyticum</name>
    <dbReference type="NCBI Taxonomy" id="1775171"/>
    <lineage>
        <taxon>Bacteria</taxon>
        <taxon>Pseudomonadati</taxon>
        <taxon>Pseudomonadota</taxon>
        <taxon>Gammaproteobacteria</taxon>
        <taxon>Vibrionales</taxon>
        <taxon>Vibrionaceae</taxon>
        <taxon>Photobacterium</taxon>
    </lineage>
</organism>
<dbReference type="Pfam" id="PF12977">
    <property type="entry name" value="DUF3861"/>
    <property type="match status" value="1"/>
</dbReference>
<dbReference type="Gene3D" id="3.10.20.850">
    <property type="entry name" value="Protein of unknown function DUF3861"/>
    <property type="match status" value="1"/>
</dbReference>
<reference evidence="1 2" key="1">
    <citation type="journal article" date="2017" name="Int. J. Syst. Evol. Microbiol.">
        <title>Photobacterium alginatilyticum sp. nov., a marine bacterium isolated from bottom seawater.</title>
        <authorList>
            <person name="Wang X."/>
            <person name="Wang Y."/>
            <person name="Yang X."/>
            <person name="Sun H."/>
            <person name="Li B."/>
            <person name="Zhang X.H."/>
        </authorList>
    </citation>
    <scope>NUCLEOTIDE SEQUENCE [LARGE SCALE GENOMIC DNA]</scope>
    <source>
        <strain evidence="1 2">P03D4</strain>
    </source>
</reference>
<comment type="caution">
    <text evidence="1">The sequence shown here is derived from an EMBL/GenBank/DDBJ whole genome shotgun (WGS) entry which is preliminary data.</text>
</comment>
<evidence type="ECO:0000313" key="2">
    <source>
        <dbReference type="Proteomes" id="UP000738517"/>
    </source>
</evidence>
<evidence type="ECO:0000313" key="1">
    <source>
        <dbReference type="EMBL" id="NBI56076.1"/>
    </source>
</evidence>
<name>A0ABW9YTA9_9GAMM</name>
<accession>A0ABW9YTA9</accession>